<dbReference type="InterPro" id="IPR026286">
    <property type="entry name" value="MaiA/AMDase"/>
</dbReference>
<sequence length="256" mass="26298">MTGHHFPHALEATRPAQVGLIVLQSDETIEPDLRRLLPPELELLVSRIPSGAEVTPATLAAMESEMTASAALFPAGAQLAVVGYGCTSGTAQIGAAEVAARIRAGVEVQHVTEPVTALIAACAELGLSRLALLSPYVAPVSERLRAVLAEAGIATPVFGSFLVEEEARVARISATSILAAGQQLVAASAEPVEALFLSCTNLRALPVIEPLEAATGLPVLASNTVLAWHMARLAGTRAQGPGRLLRGDGGAMRAAG</sequence>
<organism evidence="1">
    <name type="scientific">Alloyangia sp. H15</name>
    <dbReference type="NCBI Taxonomy" id="3029062"/>
    <lineage>
        <taxon>Bacteria</taxon>
        <taxon>Pseudomonadati</taxon>
        <taxon>Pseudomonadota</taxon>
        <taxon>Alphaproteobacteria</taxon>
        <taxon>Rhodobacterales</taxon>
        <taxon>Roseobacteraceae</taxon>
        <taxon>Alloyangia</taxon>
    </lineage>
</organism>
<dbReference type="Pfam" id="PF17645">
    <property type="entry name" value="Amdase"/>
    <property type="match status" value="1"/>
</dbReference>
<dbReference type="PANTHER" id="PTHR40267:SF1">
    <property type="entry name" value="BLR3294 PROTEIN"/>
    <property type="match status" value="1"/>
</dbReference>
<gene>
    <name evidence="1" type="ORF">PVT71_14015</name>
</gene>
<dbReference type="Gene3D" id="3.40.50.12500">
    <property type="match status" value="1"/>
</dbReference>
<accession>A0AAU8AGI5</accession>
<dbReference type="AlphaFoldDB" id="A0AAU8AGI5"/>
<dbReference type="PIRSF" id="PIRSF015736">
    <property type="entry name" value="MI"/>
    <property type="match status" value="1"/>
</dbReference>
<evidence type="ECO:0000313" key="1">
    <source>
        <dbReference type="EMBL" id="XCC93579.1"/>
    </source>
</evidence>
<dbReference type="EMBL" id="CP123384">
    <property type="protein sequence ID" value="XCC93579.1"/>
    <property type="molecule type" value="Genomic_DNA"/>
</dbReference>
<protein>
    <submittedName>
        <fullName evidence="1">Asp/Glu racemase</fullName>
    </submittedName>
</protein>
<dbReference type="PANTHER" id="PTHR40267">
    <property type="entry name" value="BLR3294 PROTEIN"/>
    <property type="match status" value="1"/>
</dbReference>
<reference evidence="1" key="1">
    <citation type="submission" date="2023-02" db="EMBL/GenBank/DDBJ databases">
        <title>Description and genomic characterization of Salipiger bruguierae sp. nov., isolated from the sediment of mangrove plant Bruguiera sexangula.</title>
        <authorList>
            <person name="Long M."/>
        </authorList>
    </citation>
    <scope>NUCLEOTIDE SEQUENCE</scope>
    <source>
        <strain evidence="1">H15</strain>
    </source>
</reference>
<dbReference type="RefSeq" id="WP_353472404.1">
    <property type="nucleotide sequence ID" value="NZ_CP123384.1"/>
</dbReference>
<name>A0AAU8AGI5_9RHOB</name>
<dbReference type="InterPro" id="IPR053714">
    <property type="entry name" value="Iso_Racemase_Enz_sf"/>
</dbReference>
<proteinExistence type="predicted"/>